<dbReference type="Proteomes" id="UP000315295">
    <property type="component" value="Unassembled WGS sequence"/>
</dbReference>
<evidence type="ECO:0000313" key="3">
    <source>
        <dbReference type="Proteomes" id="UP000315295"/>
    </source>
</evidence>
<dbReference type="PANTHER" id="PTHR11538:SF89">
    <property type="entry name" value="PROTEIN, PUTATIVE (DUF2431)-RELATED"/>
    <property type="match status" value="1"/>
</dbReference>
<proteinExistence type="predicted"/>
<dbReference type="FunFam" id="3.40.50.150:FF:000440">
    <property type="entry name" value="Os09g0479300 protein"/>
    <property type="match status" value="1"/>
</dbReference>
<sequence>MGKLKMKKKLKKCEICEKSRAKRNKTEAVFGWGVEMKIKHYSSFHKILLVGEGDFSFALCLAKSFGSASNMVATSLDSGEELKVKYSKAMKNLMELENMGCKIFHGVDVHTMLHHPQLTRMEFDQIIFNFPHAGCSNFRCLSEKKQHYILLHQSLVKGYFKSSREMLTRSGEIHVTHKTSYPFNEWEIENLAEEAGLFLVKEEKEFSIRDYPDYLNKRCAGKCDVYFHVGEASTFRFSKRLYPPAASSFRPGALSISTWSDDIVDMACTYLESLEMKTSKKRYKIWRSL</sequence>
<evidence type="ECO:0000259" key="1">
    <source>
        <dbReference type="Pfam" id="PF10354"/>
    </source>
</evidence>
<dbReference type="PANTHER" id="PTHR11538">
    <property type="entry name" value="PHENYLALANYL-TRNA SYNTHETASE"/>
    <property type="match status" value="1"/>
</dbReference>
<accession>A0A540KU37</accession>
<dbReference type="AlphaFoldDB" id="A0A540KU37"/>
<reference evidence="2 3" key="1">
    <citation type="journal article" date="2019" name="G3 (Bethesda)">
        <title>Sequencing of a Wild Apple (Malus baccata) Genome Unravels the Differences Between Cultivated and Wild Apple Species Regarding Disease Resistance and Cold Tolerance.</title>
        <authorList>
            <person name="Chen X."/>
        </authorList>
    </citation>
    <scope>NUCLEOTIDE SEQUENCE [LARGE SCALE GENOMIC DNA]</scope>
    <source>
        <strain evidence="3">cv. Shandingzi</strain>
        <tissue evidence="2">Leaves</tissue>
    </source>
</reference>
<keyword evidence="3" id="KW-1185">Reference proteome</keyword>
<dbReference type="STRING" id="106549.A0A540KU37"/>
<protein>
    <recommendedName>
        <fullName evidence="1">25S rRNA (uridine-N(3))-methyltransferase BMT5-like domain-containing protein</fullName>
    </recommendedName>
</protein>
<dbReference type="GO" id="GO:0070042">
    <property type="term" value="F:rRNA (uridine-N3-)-methyltransferase activity"/>
    <property type="evidence" value="ECO:0007669"/>
    <property type="project" value="InterPro"/>
</dbReference>
<evidence type="ECO:0000313" key="2">
    <source>
        <dbReference type="EMBL" id="TQD77741.1"/>
    </source>
</evidence>
<organism evidence="2 3">
    <name type="scientific">Malus baccata</name>
    <name type="common">Siberian crab apple</name>
    <name type="synonym">Pyrus baccata</name>
    <dbReference type="NCBI Taxonomy" id="106549"/>
    <lineage>
        <taxon>Eukaryota</taxon>
        <taxon>Viridiplantae</taxon>
        <taxon>Streptophyta</taxon>
        <taxon>Embryophyta</taxon>
        <taxon>Tracheophyta</taxon>
        <taxon>Spermatophyta</taxon>
        <taxon>Magnoliopsida</taxon>
        <taxon>eudicotyledons</taxon>
        <taxon>Gunneridae</taxon>
        <taxon>Pentapetalae</taxon>
        <taxon>rosids</taxon>
        <taxon>fabids</taxon>
        <taxon>Rosales</taxon>
        <taxon>Rosaceae</taxon>
        <taxon>Amygdaloideae</taxon>
        <taxon>Maleae</taxon>
        <taxon>Malus</taxon>
    </lineage>
</organism>
<dbReference type="GO" id="GO:0070475">
    <property type="term" value="P:rRNA base methylation"/>
    <property type="evidence" value="ECO:0007669"/>
    <property type="project" value="InterPro"/>
</dbReference>
<dbReference type="EMBL" id="VIEB01000945">
    <property type="protein sequence ID" value="TQD77741.1"/>
    <property type="molecule type" value="Genomic_DNA"/>
</dbReference>
<dbReference type="InterPro" id="IPR019446">
    <property type="entry name" value="BMT5-like"/>
</dbReference>
<gene>
    <name evidence="2" type="ORF">C1H46_036726</name>
</gene>
<name>A0A540KU37_MALBA</name>
<comment type="caution">
    <text evidence="2">The sequence shown here is derived from an EMBL/GenBank/DDBJ whole genome shotgun (WGS) entry which is preliminary data.</text>
</comment>
<feature type="domain" description="25S rRNA (uridine-N(3))-methyltransferase BMT5-like" evidence="1">
    <location>
        <begin position="48"/>
        <end position="218"/>
    </location>
</feature>
<dbReference type="Pfam" id="PF10354">
    <property type="entry name" value="BMT5-like"/>
    <property type="match status" value="1"/>
</dbReference>
<dbReference type="GO" id="GO:0005737">
    <property type="term" value="C:cytoplasm"/>
    <property type="evidence" value="ECO:0007669"/>
    <property type="project" value="TreeGrafter"/>
</dbReference>